<geneLocation type="plasmid" evidence="4">
    <name>2</name>
</geneLocation>
<dbReference type="KEGG" id="lmd:METH_23095"/>
<keyword evidence="3" id="KW-0614">Plasmid</keyword>
<dbReference type="SUPFAM" id="SSF52402">
    <property type="entry name" value="Adenine nucleotide alpha hydrolases-like"/>
    <property type="match status" value="2"/>
</dbReference>
<evidence type="ECO:0000256" key="1">
    <source>
        <dbReference type="ARBA" id="ARBA00008791"/>
    </source>
</evidence>
<dbReference type="Gene3D" id="3.40.50.12370">
    <property type="match status" value="1"/>
</dbReference>
<dbReference type="InterPro" id="IPR006016">
    <property type="entry name" value="UspA"/>
</dbReference>
<dbReference type="AlphaFoldDB" id="V9VYC8"/>
<comment type="similarity">
    <text evidence="1">Belongs to the universal stress protein A family.</text>
</comment>
<organism evidence="3 4">
    <name type="scientific">Leisingera methylohalidivorans DSM 14336</name>
    <dbReference type="NCBI Taxonomy" id="999552"/>
    <lineage>
        <taxon>Bacteria</taxon>
        <taxon>Pseudomonadati</taxon>
        <taxon>Pseudomonadota</taxon>
        <taxon>Alphaproteobacteria</taxon>
        <taxon>Rhodobacterales</taxon>
        <taxon>Roseobacteraceae</taxon>
        <taxon>Leisingera</taxon>
    </lineage>
</organism>
<evidence type="ECO:0000259" key="2">
    <source>
        <dbReference type="Pfam" id="PF00582"/>
    </source>
</evidence>
<accession>V9VYC8</accession>
<keyword evidence="4" id="KW-1185">Reference proteome</keyword>
<sequence length="280" mass="31030">MSFKSILACLTSESAASRLLPASCELARRFDAHLTGLHTREAFVPYTGIAIAADDITFGEFYKRVSDEDREIEKLFDAATDQAGCSAEWRTRAARSPDAADEMLQSAIRSDLVLTLLPGQQKERFDHRGFRDELIVNSGRPVLLLPDDWGSKEIGTRVLAAWNGTRESARAIHEGLPFLQQAEFIEILTIEEPRRQSMDYSTEGHEIARVLSRHGVTAEVRHVPAGTHGAGTRILMEAASQECDLVIMGGYGHSKLHRIVFGDVTAFVLRELRIPVLMTG</sequence>
<dbReference type="InterPro" id="IPR006015">
    <property type="entry name" value="Universal_stress_UspA"/>
</dbReference>
<protein>
    <recommendedName>
        <fullName evidence="2">UspA domain-containing protein</fullName>
    </recommendedName>
</protein>
<gene>
    <name evidence="3" type="ORF">METH_23095</name>
</gene>
<dbReference type="PANTHER" id="PTHR46268:SF15">
    <property type="entry name" value="UNIVERSAL STRESS PROTEIN HP_0031"/>
    <property type="match status" value="1"/>
</dbReference>
<dbReference type="PANTHER" id="PTHR46268">
    <property type="entry name" value="STRESS RESPONSE PROTEIN NHAX"/>
    <property type="match status" value="1"/>
</dbReference>
<feature type="domain" description="UspA" evidence="2">
    <location>
        <begin position="190"/>
        <end position="278"/>
    </location>
</feature>
<dbReference type="HOGENOM" id="CLU_049301_5_2_5"/>
<evidence type="ECO:0000313" key="4">
    <source>
        <dbReference type="Proteomes" id="UP000018780"/>
    </source>
</evidence>
<reference evidence="3 4" key="1">
    <citation type="submission" date="2013-09" db="EMBL/GenBank/DDBJ databases">
        <authorList>
            <consortium name="DOE Joint Genome Institute"/>
            <person name="Klenk H.-P."/>
            <person name="Huntemann M."/>
            <person name="Han J."/>
            <person name="Chen A."/>
            <person name="Kyrpides N."/>
            <person name="Mavromatis K."/>
            <person name="Markowitz V."/>
            <person name="Palaniappan K."/>
            <person name="Ivanova N."/>
            <person name="Schaumberg A."/>
            <person name="Pati A."/>
            <person name="Liolios K."/>
            <person name="Nordberg H.P."/>
            <person name="Cantor M.N."/>
            <person name="Hua S.X."/>
            <person name="Woyke T."/>
        </authorList>
    </citation>
    <scope>NUCLEOTIDE SEQUENCE [LARGE SCALE GENOMIC DNA]</scope>
    <source>
        <strain evidence="3 4">DSM 14336</strain>
        <plasmid evidence="4">2</plasmid>
    </source>
</reference>
<name>V9VYC8_9RHOB</name>
<dbReference type="RefSeq" id="WP_024092518.1">
    <property type="nucleotide sequence ID" value="NC_023136.1"/>
</dbReference>
<dbReference type="Proteomes" id="UP000018780">
    <property type="component" value="Plasmid unnamed2"/>
</dbReference>
<dbReference type="OrthoDB" id="9804721at2"/>
<dbReference type="EMBL" id="CP006775">
    <property type="protein sequence ID" value="AHD03721.1"/>
    <property type="molecule type" value="Genomic_DNA"/>
</dbReference>
<dbReference type="CDD" id="cd00293">
    <property type="entry name" value="USP-like"/>
    <property type="match status" value="1"/>
</dbReference>
<dbReference type="PATRIC" id="fig|999552.6.peg.4560"/>
<proteinExistence type="inferred from homology"/>
<dbReference type="PRINTS" id="PR01438">
    <property type="entry name" value="UNVRSLSTRESS"/>
</dbReference>
<dbReference type="Pfam" id="PF00582">
    <property type="entry name" value="Usp"/>
    <property type="match status" value="1"/>
</dbReference>
<evidence type="ECO:0000313" key="3">
    <source>
        <dbReference type="EMBL" id="AHD03721.1"/>
    </source>
</evidence>